<organism evidence="3 4">
    <name type="scientific">Raphanus sativus</name>
    <name type="common">Radish</name>
    <name type="synonym">Raphanus raphanistrum var. sativus</name>
    <dbReference type="NCBI Taxonomy" id="3726"/>
    <lineage>
        <taxon>Eukaryota</taxon>
        <taxon>Viridiplantae</taxon>
        <taxon>Streptophyta</taxon>
        <taxon>Embryophyta</taxon>
        <taxon>Tracheophyta</taxon>
        <taxon>Spermatophyta</taxon>
        <taxon>Magnoliopsida</taxon>
        <taxon>eudicotyledons</taxon>
        <taxon>Gunneridae</taxon>
        <taxon>Pentapetalae</taxon>
        <taxon>rosids</taxon>
        <taxon>malvids</taxon>
        <taxon>Brassicales</taxon>
        <taxon>Brassicaceae</taxon>
        <taxon>Brassiceae</taxon>
        <taxon>Raphanus</taxon>
    </lineage>
</organism>
<keyword evidence="2" id="KW-0812">Transmembrane</keyword>
<dbReference type="OrthoDB" id="1106216at2759"/>
<evidence type="ECO:0000313" key="4">
    <source>
        <dbReference type="RefSeq" id="XP_056859989.1"/>
    </source>
</evidence>
<feature type="region of interest" description="Disordered" evidence="1">
    <location>
        <begin position="1"/>
        <end position="33"/>
    </location>
</feature>
<keyword evidence="3" id="KW-1185">Reference proteome</keyword>
<feature type="transmembrane region" description="Helical" evidence="2">
    <location>
        <begin position="39"/>
        <end position="62"/>
    </location>
</feature>
<dbReference type="KEGG" id="rsz:130508477"/>
<evidence type="ECO:0000256" key="2">
    <source>
        <dbReference type="SAM" id="Phobius"/>
    </source>
</evidence>
<dbReference type="AlphaFoldDB" id="A0A9W3D8A1"/>
<protein>
    <submittedName>
        <fullName evidence="4">Uncharacterized protein LOC130508477</fullName>
    </submittedName>
</protein>
<reference evidence="4" key="2">
    <citation type="submission" date="2025-08" db="UniProtKB">
        <authorList>
            <consortium name="RefSeq"/>
        </authorList>
    </citation>
    <scope>IDENTIFICATION</scope>
    <source>
        <tissue evidence="4">Leaf</tissue>
    </source>
</reference>
<proteinExistence type="predicted"/>
<keyword evidence="2" id="KW-1133">Transmembrane helix</keyword>
<name>A0A9W3D8A1_RAPSA</name>
<reference evidence="3" key="1">
    <citation type="journal article" date="2019" name="Database">
        <title>The radish genome database (RadishGD): an integrated information resource for radish genomics.</title>
        <authorList>
            <person name="Yu H.J."/>
            <person name="Baek S."/>
            <person name="Lee Y.J."/>
            <person name="Cho A."/>
            <person name="Mun J.H."/>
        </authorList>
    </citation>
    <scope>NUCLEOTIDE SEQUENCE [LARGE SCALE GENOMIC DNA]</scope>
    <source>
        <strain evidence="3">cv. WK10039</strain>
    </source>
</reference>
<accession>A0A9W3D8A1</accession>
<keyword evidence="2" id="KW-0472">Membrane</keyword>
<dbReference type="GeneID" id="130508477"/>
<evidence type="ECO:0000313" key="3">
    <source>
        <dbReference type="Proteomes" id="UP000504610"/>
    </source>
</evidence>
<evidence type="ECO:0000256" key="1">
    <source>
        <dbReference type="SAM" id="MobiDB-lite"/>
    </source>
</evidence>
<feature type="compositionally biased region" description="Basic and acidic residues" evidence="1">
    <location>
        <begin position="69"/>
        <end position="112"/>
    </location>
</feature>
<dbReference type="Proteomes" id="UP000504610">
    <property type="component" value="Chromosome 2"/>
</dbReference>
<feature type="region of interest" description="Disordered" evidence="1">
    <location>
        <begin position="69"/>
        <end position="128"/>
    </location>
</feature>
<dbReference type="RefSeq" id="XP_056859989.1">
    <property type="nucleotide sequence ID" value="XM_057004009.1"/>
</dbReference>
<gene>
    <name evidence="4" type="primary">LOC130508477</name>
</gene>
<sequence>MEDQQQQPQFQQPLIVYPSSSSSSSTYAPPSSSGSSGSFGTAFIVLAAILVLAALACVFGRLCNRGRKDNKNNNKASKYEKPSSKKNREIRPVEREPRQRGDDLELGFDVKRPGPMSKPSGRNGGDIEFGFDNKKGGGCLRPNRDDCSARAVWLLASAARPLAKVVTSRVGVSRGADAEPTAPSLMGSKNRRLVVDFDGSARNCPKKRTSAIRYKSSGLMPNNGLSKPGI</sequence>
<dbReference type="PANTHER" id="PTHR33429">
    <property type="entry name" value="OS02G0708000 PROTEIN-RELATED"/>
    <property type="match status" value="1"/>
</dbReference>
<dbReference type="PANTHER" id="PTHR33429:SF39">
    <property type="entry name" value="TRANSMEMBRANE PROTEIN"/>
    <property type="match status" value="1"/>
</dbReference>